<evidence type="ECO:0000313" key="3">
    <source>
        <dbReference type="Proteomes" id="UP000002630"/>
    </source>
</evidence>
<evidence type="ECO:0000313" key="2">
    <source>
        <dbReference type="EMBL" id="CBJ33236.1"/>
    </source>
</evidence>
<dbReference type="AlphaFoldDB" id="D7G1C6"/>
<evidence type="ECO:0000256" key="1">
    <source>
        <dbReference type="SAM" id="MobiDB-lite"/>
    </source>
</evidence>
<dbReference type="Proteomes" id="UP000002630">
    <property type="component" value="Unassembled WGS sequence"/>
</dbReference>
<organism evidence="2 3">
    <name type="scientific">Ectocarpus siliculosus</name>
    <name type="common">Brown alga</name>
    <name type="synonym">Conferva siliculosa</name>
    <dbReference type="NCBI Taxonomy" id="2880"/>
    <lineage>
        <taxon>Eukaryota</taxon>
        <taxon>Sar</taxon>
        <taxon>Stramenopiles</taxon>
        <taxon>Ochrophyta</taxon>
        <taxon>PX clade</taxon>
        <taxon>Phaeophyceae</taxon>
        <taxon>Ectocarpales</taxon>
        <taxon>Ectocarpaceae</taxon>
        <taxon>Ectocarpus</taxon>
    </lineage>
</organism>
<dbReference type="OrthoDB" id="10602489at2759"/>
<dbReference type="InParanoid" id="D7G1C6"/>
<dbReference type="PROSITE" id="PS51257">
    <property type="entry name" value="PROKAR_LIPOPROTEIN"/>
    <property type="match status" value="1"/>
</dbReference>
<feature type="compositionally biased region" description="Polar residues" evidence="1">
    <location>
        <begin position="39"/>
        <end position="56"/>
    </location>
</feature>
<reference evidence="2 3" key="1">
    <citation type="journal article" date="2010" name="Nature">
        <title>The Ectocarpus genome and the independent evolution of multicellularity in brown algae.</title>
        <authorList>
            <person name="Cock J.M."/>
            <person name="Sterck L."/>
            <person name="Rouze P."/>
            <person name="Scornet D."/>
            <person name="Allen A.E."/>
            <person name="Amoutzias G."/>
            <person name="Anthouard V."/>
            <person name="Artiguenave F."/>
            <person name="Aury J.M."/>
            <person name="Badger J.H."/>
            <person name="Beszteri B."/>
            <person name="Billiau K."/>
            <person name="Bonnet E."/>
            <person name="Bothwell J.H."/>
            <person name="Bowler C."/>
            <person name="Boyen C."/>
            <person name="Brownlee C."/>
            <person name="Carrano C.J."/>
            <person name="Charrier B."/>
            <person name="Cho G.Y."/>
            <person name="Coelho S.M."/>
            <person name="Collen J."/>
            <person name="Corre E."/>
            <person name="Da Silva C."/>
            <person name="Delage L."/>
            <person name="Delaroque N."/>
            <person name="Dittami S.M."/>
            <person name="Doulbeau S."/>
            <person name="Elias M."/>
            <person name="Farnham G."/>
            <person name="Gachon C.M."/>
            <person name="Gschloessl B."/>
            <person name="Heesch S."/>
            <person name="Jabbari K."/>
            <person name="Jubin C."/>
            <person name="Kawai H."/>
            <person name="Kimura K."/>
            <person name="Kloareg B."/>
            <person name="Kupper F.C."/>
            <person name="Lang D."/>
            <person name="Le Bail A."/>
            <person name="Leblanc C."/>
            <person name="Lerouge P."/>
            <person name="Lohr M."/>
            <person name="Lopez P.J."/>
            <person name="Martens C."/>
            <person name="Maumus F."/>
            <person name="Michel G."/>
            <person name="Miranda-Saavedra D."/>
            <person name="Morales J."/>
            <person name="Moreau H."/>
            <person name="Motomura T."/>
            <person name="Nagasato C."/>
            <person name="Napoli C.A."/>
            <person name="Nelson D.R."/>
            <person name="Nyvall-Collen P."/>
            <person name="Peters A.F."/>
            <person name="Pommier C."/>
            <person name="Potin P."/>
            <person name="Poulain J."/>
            <person name="Quesneville H."/>
            <person name="Read B."/>
            <person name="Rensing S.A."/>
            <person name="Ritter A."/>
            <person name="Rousvoal S."/>
            <person name="Samanta M."/>
            <person name="Samson G."/>
            <person name="Schroeder D.C."/>
            <person name="Segurens B."/>
            <person name="Strittmatter M."/>
            <person name="Tonon T."/>
            <person name="Tregear J.W."/>
            <person name="Valentin K."/>
            <person name="von Dassow P."/>
            <person name="Yamagishi T."/>
            <person name="Van de Peer Y."/>
            <person name="Wincker P."/>
        </authorList>
    </citation>
    <scope>NUCLEOTIDE SEQUENCE [LARGE SCALE GENOMIC DNA]</scope>
    <source>
        <strain evidence="3">Ec32 / CCAP1310/4</strain>
    </source>
</reference>
<dbReference type="EMBL" id="FN649760">
    <property type="protein sequence ID" value="CBJ33236.1"/>
    <property type="molecule type" value="Genomic_DNA"/>
</dbReference>
<name>D7G1C6_ECTSI</name>
<proteinExistence type="predicted"/>
<feature type="region of interest" description="Disordered" evidence="1">
    <location>
        <begin position="31"/>
        <end position="58"/>
    </location>
</feature>
<protein>
    <submittedName>
        <fullName evidence="2">Uncharacterized protein</fullName>
    </submittedName>
</protein>
<keyword evidence="3" id="KW-1185">Reference proteome</keyword>
<sequence length="167" mass="18630">MRRANISTKISPCLYVYGSCQYGTTSTGCFRTAPEQRPRTVNASRTPPSPARNTSAYDPEQPAAIDLDSGCTGVIADGDLVVKDWDEPPLHLLCAKREWRKTVISILRKKQQLRDLDSTEKQEAAQPSAEVPANLVFFLQRCSSYQGKTLSNSPEVHHQRHARCVKD</sequence>
<accession>D7G1C6</accession>
<gene>
    <name evidence="2" type="ORF">Esi_0446_0023</name>
</gene>